<reference evidence="1 2" key="1">
    <citation type="submission" date="2013-11" db="EMBL/GenBank/DDBJ databases">
        <title>Metagenomic analysis of a methanogenic consortium involved in long chain n-alkane degradation.</title>
        <authorList>
            <person name="Davidova I.A."/>
            <person name="Callaghan A.V."/>
            <person name="Wawrik B."/>
            <person name="Pruitt S."/>
            <person name="Marks C."/>
            <person name="Duncan K.E."/>
            <person name="Suflita J.M."/>
        </authorList>
    </citation>
    <scope>NUCLEOTIDE SEQUENCE [LARGE SCALE GENOMIC DNA]</scope>
    <source>
        <strain evidence="1 2">SPR</strain>
    </source>
</reference>
<dbReference type="InParanoid" id="A0A0D2GLY8"/>
<gene>
    <name evidence="1" type="ORF">X474_02650</name>
</gene>
<proteinExistence type="predicted"/>
<dbReference type="EMBL" id="AZAC01000002">
    <property type="protein sequence ID" value="KIX15717.1"/>
    <property type="molecule type" value="Genomic_DNA"/>
</dbReference>
<name>A0A0D2GLY8_9BACT</name>
<dbReference type="Gene3D" id="3.40.50.1820">
    <property type="entry name" value="alpha/beta hydrolase"/>
    <property type="match status" value="1"/>
</dbReference>
<keyword evidence="2" id="KW-1185">Reference proteome</keyword>
<comment type="caution">
    <text evidence="1">The sequence shown here is derived from an EMBL/GenBank/DDBJ whole genome shotgun (WGS) entry which is preliminary data.</text>
</comment>
<sequence>MRGSIGTGKNLASKSSAKIAYQAPKVSDITEIFQKSTDKAPRETIYGGLIMPDKINGKMPAIVITHASGGVFPWRELAMAEKLNKNQIVAFIPYSFEARGIANTNQTAGTDITFGMRLADAFNALK</sequence>
<evidence type="ECO:0000313" key="1">
    <source>
        <dbReference type="EMBL" id="KIX15717.1"/>
    </source>
</evidence>
<evidence type="ECO:0000313" key="2">
    <source>
        <dbReference type="Proteomes" id="UP000032233"/>
    </source>
</evidence>
<dbReference type="InterPro" id="IPR029058">
    <property type="entry name" value="AB_hydrolase_fold"/>
</dbReference>
<protein>
    <recommendedName>
        <fullName evidence="3">Dienelactone hydrolase domain-containing protein</fullName>
    </recommendedName>
</protein>
<dbReference type="Proteomes" id="UP000032233">
    <property type="component" value="Unassembled WGS sequence"/>
</dbReference>
<accession>A0A0D2GLY8</accession>
<evidence type="ECO:0008006" key="3">
    <source>
        <dbReference type="Google" id="ProtNLM"/>
    </source>
</evidence>
<dbReference type="AlphaFoldDB" id="A0A0D2GLY8"/>
<organism evidence="1 2">
    <name type="scientific">Dethiosulfatarculus sandiegensis</name>
    <dbReference type="NCBI Taxonomy" id="1429043"/>
    <lineage>
        <taxon>Bacteria</taxon>
        <taxon>Pseudomonadati</taxon>
        <taxon>Thermodesulfobacteriota</taxon>
        <taxon>Desulfarculia</taxon>
        <taxon>Desulfarculales</taxon>
        <taxon>Desulfarculaceae</taxon>
        <taxon>Dethiosulfatarculus</taxon>
    </lineage>
</organism>